<evidence type="ECO:0000256" key="7">
    <source>
        <dbReference type="ARBA" id="ARBA00022840"/>
    </source>
</evidence>
<evidence type="ECO:0000256" key="9">
    <source>
        <dbReference type="HAMAP-Rule" id="MF_00365"/>
    </source>
</evidence>
<organism evidence="12 13">
    <name type="scientific">Marinobacterium mangrovicola</name>
    <dbReference type="NCBI Taxonomy" id="1476959"/>
    <lineage>
        <taxon>Bacteria</taxon>
        <taxon>Pseudomonadati</taxon>
        <taxon>Pseudomonadota</taxon>
        <taxon>Gammaproteobacteria</taxon>
        <taxon>Oceanospirillales</taxon>
        <taxon>Oceanospirillaceae</taxon>
        <taxon>Marinobacterium</taxon>
    </lineage>
</organism>
<evidence type="ECO:0000313" key="12">
    <source>
        <dbReference type="EMBL" id="TCK03611.1"/>
    </source>
</evidence>
<dbReference type="OrthoDB" id="9803889at2"/>
<comment type="similarity">
    <text evidence="2 9 10">Belongs to the RecF family.</text>
</comment>
<sequence length="371" mass="41582">MLISQLQVRNLRNLADVNLTPSRRINLLHGENGSGKTSLLEAIHLLGLGRSFRTQQYRQVIQSGEDELLVFAQIDPQGSGEQRPLGISRAREGELKVRYAGESLGSAELASLMPLLVINSDTFALLEGSPSIRRQFVDWGGFHSDPGFIRLWRGFHRVLKQRNSLLKCGKIDARVRALWDAELVAFAEPLSELRAAYVEALKPVFDEILGELLKGVSVELRFSRGWDAKRSLAEVLEESFERDLRQGFSSSGPQRADLRFRADGQDAAERLSRGQKKLVVSALKLAQGALFYRQSQRACVYLIDDLPSELDERHCRQFCRFLENSANQCFITCVDPGLLSQVWEPDTPLASFRVDQGTISQSAAPGEQDER</sequence>
<gene>
    <name evidence="9" type="primary">recF</name>
    <name evidence="12" type="ORF">CLV83_3885</name>
</gene>
<evidence type="ECO:0000256" key="2">
    <source>
        <dbReference type="ARBA" id="ARBA00008016"/>
    </source>
</evidence>
<dbReference type="GO" id="GO:0005524">
    <property type="term" value="F:ATP binding"/>
    <property type="evidence" value="ECO:0007669"/>
    <property type="project" value="UniProtKB-UniRule"/>
</dbReference>
<keyword evidence="9 10" id="KW-0227">DNA damage</keyword>
<dbReference type="GO" id="GO:0006302">
    <property type="term" value="P:double-strand break repair"/>
    <property type="evidence" value="ECO:0007669"/>
    <property type="project" value="TreeGrafter"/>
</dbReference>
<evidence type="ECO:0000256" key="1">
    <source>
        <dbReference type="ARBA" id="ARBA00004496"/>
    </source>
</evidence>
<evidence type="ECO:0000256" key="3">
    <source>
        <dbReference type="ARBA" id="ARBA00020170"/>
    </source>
</evidence>
<dbReference type="InterPro" id="IPR042174">
    <property type="entry name" value="RecF_2"/>
</dbReference>
<keyword evidence="9 10" id="KW-0742">SOS response</keyword>
<dbReference type="PANTHER" id="PTHR32182:SF0">
    <property type="entry name" value="DNA REPLICATION AND REPAIR PROTEIN RECF"/>
    <property type="match status" value="1"/>
</dbReference>
<dbReference type="PROSITE" id="PS00617">
    <property type="entry name" value="RECF_1"/>
    <property type="match status" value="1"/>
</dbReference>
<dbReference type="GO" id="GO:0003697">
    <property type="term" value="F:single-stranded DNA binding"/>
    <property type="evidence" value="ECO:0007669"/>
    <property type="project" value="UniProtKB-UniRule"/>
</dbReference>
<dbReference type="Pfam" id="PF02463">
    <property type="entry name" value="SMC_N"/>
    <property type="match status" value="1"/>
</dbReference>
<dbReference type="Gene3D" id="3.40.50.300">
    <property type="entry name" value="P-loop containing nucleotide triphosphate hydrolases"/>
    <property type="match status" value="1"/>
</dbReference>
<dbReference type="SUPFAM" id="SSF52540">
    <property type="entry name" value="P-loop containing nucleoside triphosphate hydrolases"/>
    <property type="match status" value="1"/>
</dbReference>
<dbReference type="EMBL" id="SMFU01000012">
    <property type="protein sequence ID" value="TCK03611.1"/>
    <property type="molecule type" value="Genomic_DNA"/>
</dbReference>
<protein>
    <recommendedName>
        <fullName evidence="3 9">DNA replication and repair protein RecF</fullName>
    </recommendedName>
</protein>
<evidence type="ECO:0000313" key="13">
    <source>
        <dbReference type="Proteomes" id="UP000294546"/>
    </source>
</evidence>
<evidence type="ECO:0000256" key="5">
    <source>
        <dbReference type="ARBA" id="ARBA00022705"/>
    </source>
</evidence>
<evidence type="ECO:0000256" key="4">
    <source>
        <dbReference type="ARBA" id="ARBA00022490"/>
    </source>
</evidence>
<accession>A0A4R1GA86</accession>
<dbReference type="RefSeq" id="WP_132296436.1">
    <property type="nucleotide sequence ID" value="NZ_SMFU01000012.1"/>
</dbReference>
<evidence type="ECO:0000256" key="8">
    <source>
        <dbReference type="ARBA" id="ARBA00023125"/>
    </source>
</evidence>
<dbReference type="GO" id="GO:0005737">
    <property type="term" value="C:cytoplasm"/>
    <property type="evidence" value="ECO:0007669"/>
    <property type="project" value="UniProtKB-SubCell"/>
</dbReference>
<keyword evidence="4 9" id="KW-0963">Cytoplasm</keyword>
<dbReference type="Proteomes" id="UP000294546">
    <property type="component" value="Unassembled WGS sequence"/>
</dbReference>
<keyword evidence="13" id="KW-1185">Reference proteome</keyword>
<keyword evidence="5 9" id="KW-0235">DNA replication</keyword>
<dbReference type="PROSITE" id="PS00618">
    <property type="entry name" value="RECF_2"/>
    <property type="match status" value="1"/>
</dbReference>
<feature type="binding site" evidence="9">
    <location>
        <begin position="30"/>
        <end position="37"/>
    </location>
    <ligand>
        <name>ATP</name>
        <dbReference type="ChEBI" id="CHEBI:30616"/>
    </ligand>
</feature>
<dbReference type="AlphaFoldDB" id="A0A4R1GA86"/>
<keyword evidence="7 9" id="KW-0067">ATP-binding</keyword>
<dbReference type="InterPro" id="IPR018078">
    <property type="entry name" value="DNA-binding_RecF_CS"/>
</dbReference>
<dbReference type="GO" id="GO:0000731">
    <property type="term" value="P:DNA synthesis involved in DNA repair"/>
    <property type="evidence" value="ECO:0007669"/>
    <property type="project" value="TreeGrafter"/>
</dbReference>
<dbReference type="PANTHER" id="PTHR32182">
    <property type="entry name" value="DNA REPLICATION AND REPAIR PROTEIN RECF"/>
    <property type="match status" value="1"/>
</dbReference>
<dbReference type="InterPro" id="IPR027417">
    <property type="entry name" value="P-loop_NTPase"/>
</dbReference>
<comment type="subcellular location">
    <subcellularLocation>
        <location evidence="1 9 10">Cytoplasm</location>
    </subcellularLocation>
</comment>
<dbReference type="GO" id="GO:0006260">
    <property type="term" value="P:DNA replication"/>
    <property type="evidence" value="ECO:0007669"/>
    <property type="project" value="UniProtKB-UniRule"/>
</dbReference>
<evidence type="ECO:0000256" key="10">
    <source>
        <dbReference type="RuleBase" id="RU000578"/>
    </source>
</evidence>
<comment type="function">
    <text evidence="9 10">The RecF protein is involved in DNA metabolism; it is required for DNA replication and normal SOS inducibility. RecF binds preferentially to single-stranded, linear DNA. It also seems to bind ATP.</text>
</comment>
<dbReference type="InterPro" id="IPR003395">
    <property type="entry name" value="RecF/RecN/SMC_N"/>
</dbReference>
<keyword evidence="9 10" id="KW-0234">DNA repair</keyword>
<dbReference type="HAMAP" id="MF_00365">
    <property type="entry name" value="RecF"/>
    <property type="match status" value="1"/>
</dbReference>
<feature type="domain" description="RecF/RecN/SMC N-terminal" evidence="11">
    <location>
        <begin position="3"/>
        <end position="350"/>
    </location>
</feature>
<proteinExistence type="inferred from homology"/>
<evidence type="ECO:0000259" key="11">
    <source>
        <dbReference type="Pfam" id="PF02463"/>
    </source>
</evidence>
<dbReference type="NCBIfam" id="TIGR00611">
    <property type="entry name" value="recf"/>
    <property type="match status" value="1"/>
</dbReference>
<reference evidence="12 13" key="1">
    <citation type="submission" date="2019-03" db="EMBL/GenBank/DDBJ databases">
        <title>Genomic Encyclopedia of Archaeal and Bacterial Type Strains, Phase II (KMG-II): from individual species to whole genera.</title>
        <authorList>
            <person name="Goeker M."/>
        </authorList>
    </citation>
    <scope>NUCLEOTIDE SEQUENCE [LARGE SCALE GENOMIC DNA]</scope>
    <source>
        <strain evidence="12 13">DSM 27697</strain>
    </source>
</reference>
<name>A0A4R1GA86_9GAMM</name>
<evidence type="ECO:0000256" key="6">
    <source>
        <dbReference type="ARBA" id="ARBA00022741"/>
    </source>
</evidence>
<comment type="caution">
    <text evidence="12">The sequence shown here is derived from an EMBL/GenBank/DDBJ whole genome shotgun (WGS) entry which is preliminary data.</text>
</comment>
<keyword evidence="8 9" id="KW-0238">DNA-binding</keyword>
<keyword evidence="6 9" id="KW-0547">Nucleotide-binding</keyword>
<dbReference type="Gene3D" id="1.20.1050.90">
    <property type="entry name" value="RecF/RecN/SMC, N-terminal domain"/>
    <property type="match status" value="1"/>
</dbReference>
<dbReference type="InterPro" id="IPR001238">
    <property type="entry name" value="DNA-binding_RecF"/>
</dbReference>
<dbReference type="GO" id="GO:0009432">
    <property type="term" value="P:SOS response"/>
    <property type="evidence" value="ECO:0007669"/>
    <property type="project" value="UniProtKB-UniRule"/>
</dbReference>